<evidence type="ECO:0000256" key="6">
    <source>
        <dbReference type="ARBA" id="ARBA00023136"/>
    </source>
</evidence>
<evidence type="ECO:0000313" key="9">
    <source>
        <dbReference type="EMBL" id="VFT85844.1"/>
    </source>
</evidence>
<keyword evidence="5 7" id="KW-1133">Transmembrane helix</keyword>
<dbReference type="GO" id="GO:0016020">
    <property type="term" value="C:membrane"/>
    <property type="evidence" value="ECO:0007669"/>
    <property type="project" value="UniProtKB-SubCell"/>
</dbReference>
<feature type="transmembrane region" description="Helical" evidence="7">
    <location>
        <begin position="159"/>
        <end position="183"/>
    </location>
</feature>
<gene>
    <name evidence="9" type="primary">Aste57867_8960</name>
    <name evidence="8" type="ORF">As57867_008925</name>
    <name evidence="9" type="ORF">ASTE57867_8960</name>
</gene>
<evidence type="ECO:0000313" key="10">
    <source>
        <dbReference type="Proteomes" id="UP000332933"/>
    </source>
</evidence>
<feature type="transmembrane region" description="Helical" evidence="7">
    <location>
        <begin position="289"/>
        <end position="309"/>
    </location>
</feature>
<dbReference type="EMBL" id="VJMH01005119">
    <property type="protein sequence ID" value="KAF0700521.1"/>
    <property type="molecule type" value="Genomic_DNA"/>
</dbReference>
<feature type="transmembrane region" description="Helical" evidence="7">
    <location>
        <begin position="457"/>
        <end position="477"/>
    </location>
</feature>
<feature type="transmembrane region" description="Helical" evidence="7">
    <location>
        <begin position="238"/>
        <end position="258"/>
    </location>
</feature>
<feature type="transmembrane region" description="Helical" evidence="7">
    <location>
        <begin position="112"/>
        <end position="131"/>
    </location>
</feature>
<feature type="transmembrane region" description="Helical" evidence="7">
    <location>
        <begin position="351"/>
        <end position="375"/>
    </location>
</feature>
<dbReference type="AlphaFoldDB" id="A0A485KLZ2"/>
<dbReference type="Pfam" id="PF03092">
    <property type="entry name" value="BT1"/>
    <property type="match status" value="1"/>
</dbReference>
<feature type="transmembrane region" description="Helical" evidence="7">
    <location>
        <begin position="381"/>
        <end position="404"/>
    </location>
</feature>
<keyword evidence="4 7" id="KW-0812">Transmembrane</keyword>
<organism evidence="9 10">
    <name type="scientific">Aphanomyces stellatus</name>
    <dbReference type="NCBI Taxonomy" id="120398"/>
    <lineage>
        <taxon>Eukaryota</taxon>
        <taxon>Sar</taxon>
        <taxon>Stramenopiles</taxon>
        <taxon>Oomycota</taxon>
        <taxon>Saprolegniomycetes</taxon>
        <taxon>Saprolegniales</taxon>
        <taxon>Verrucalvaceae</taxon>
        <taxon>Aphanomyces</taxon>
    </lineage>
</organism>
<reference evidence="8" key="2">
    <citation type="submission" date="2019-06" db="EMBL/GenBank/DDBJ databases">
        <title>Genomics analysis of Aphanomyces spp. identifies a new class of oomycete effector associated with host adaptation.</title>
        <authorList>
            <person name="Gaulin E."/>
        </authorList>
    </citation>
    <scope>NUCLEOTIDE SEQUENCE</scope>
    <source>
        <strain evidence="8">CBS 578.67</strain>
    </source>
</reference>
<evidence type="ECO:0000256" key="1">
    <source>
        <dbReference type="ARBA" id="ARBA00004141"/>
    </source>
</evidence>
<dbReference type="InterPro" id="IPR036259">
    <property type="entry name" value="MFS_trans_sf"/>
</dbReference>
<feature type="transmembrane region" description="Helical" evidence="7">
    <location>
        <begin position="42"/>
        <end position="60"/>
    </location>
</feature>
<sequence length="535" mass="58986">MPVSFDALKTFTLHTPARQVSMDLAFQPPHVSENPSLYKSNTVMGLYLQYFVLGLLYQSFSSFTEPLFTNYFHMVPPQSNLIGAFTTIAWSCKVVFGILSDCFPIWGYRRKSWMILGWSCCAILLVVLATMRHGRPYVPPNTPQPSNSTNSGNPQDHGLLVSTLCGIITVFYVLAIVAADAMVVELSEAEPDPTRGRLLAYMYMARNIGTGVAQALVALLLNAKVYGGDYTWGVSVNAYFALLATHVVLLVPLITCLLHEATHPTINCPQYLGEFWDIVQVRPMWQTMLFAFGFNLFTSVLSVVATPVVKYDWAHVSPQHNRWMNVAGAVSSCAGLWFVSHVARDWGWRSVLALLVVVQVVLGATVDFVTIYNVVRNEWMTLIMGVVCAAPQGAVDFLPCLAFLELTTDGKEGITYGMLTTMANIAYMFTPFLGTAIVSQFDVPDGDDSATARHRVATPLCIGYALYVSACAFLVLLPNQKYHIRFMRAYGGQQPVMAMLTLLLCFGCVLATVVTSLFKVFPSTMCQSDGWGTTC</sequence>
<evidence type="ECO:0000256" key="3">
    <source>
        <dbReference type="ARBA" id="ARBA00022448"/>
    </source>
</evidence>
<protein>
    <submittedName>
        <fullName evidence="9">Aste57867_8960 protein</fullName>
    </submittedName>
</protein>
<dbReference type="InterPro" id="IPR039309">
    <property type="entry name" value="BT1"/>
</dbReference>
<evidence type="ECO:0000313" key="8">
    <source>
        <dbReference type="EMBL" id="KAF0700521.1"/>
    </source>
</evidence>
<comment type="similarity">
    <text evidence="2">Belongs to the major facilitator superfamily. Folate-biopterin transporter (TC 2.A.71) family.</text>
</comment>
<dbReference type="OrthoDB" id="77567at2759"/>
<evidence type="ECO:0000256" key="5">
    <source>
        <dbReference type="ARBA" id="ARBA00022989"/>
    </source>
</evidence>
<dbReference type="Gene3D" id="1.20.1250.20">
    <property type="entry name" value="MFS general substrate transporter like domains"/>
    <property type="match status" value="2"/>
</dbReference>
<evidence type="ECO:0000256" key="2">
    <source>
        <dbReference type="ARBA" id="ARBA00007015"/>
    </source>
</evidence>
<dbReference type="PANTHER" id="PTHR31585">
    <property type="entry name" value="FOLATE-BIOPTERIN TRANSPORTER 1, CHLOROPLASTIC"/>
    <property type="match status" value="1"/>
</dbReference>
<proteinExistence type="inferred from homology"/>
<reference evidence="9 10" key="1">
    <citation type="submission" date="2019-03" db="EMBL/GenBank/DDBJ databases">
        <authorList>
            <person name="Gaulin E."/>
            <person name="Dumas B."/>
        </authorList>
    </citation>
    <scope>NUCLEOTIDE SEQUENCE [LARGE SCALE GENOMIC DNA]</scope>
    <source>
        <strain evidence="9">CBS 568.67</strain>
    </source>
</reference>
<name>A0A485KLZ2_9STRA</name>
<feature type="transmembrane region" description="Helical" evidence="7">
    <location>
        <begin position="498"/>
        <end position="518"/>
    </location>
</feature>
<dbReference type="EMBL" id="CAADRA010005140">
    <property type="protein sequence ID" value="VFT85844.1"/>
    <property type="molecule type" value="Genomic_DNA"/>
</dbReference>
<keyword evidence="6 7" id="KW-0472">Membrane</keyword>
<comment type="subcellular location">
    <subcellularLocation>
        <location evidence="1">Membrane</location>
        <topology evidence="1">Multi-pass membrane protein</topology>
    </subcellularLocation>
</comment>
<evidence type="ECO:0000256" key="4">
    <source>
        <dbReference type="ARBA" id="ARBA00022692"/>
    </source>
</evidence>
<dbReference type="Proteomes" id="UP000332933">
    <property type="component" value="Unassembled WGS sequence"/>
</dbReference>
<feature type="transmembrane region" description="Helical" evidence="7">
    <location>
        <begin position="321"/>
        <end position="339"/>
    </location>
</feature>
<feature type="transmembrane region" description="Helical" evidence="7">
    <location>
        <begin position="204"/>
        <end position="226"/>
    </location>
</feature>
<feature type="transmembrane region" description="Helical" evidence="7">
    <location>
        <begin position="80"/>
        <end position="100"/>
    </location>
</feature>
<accession>A0A485KLZ2</accession>
<feature type="transmembrane region" description="Helical" evidence="7">
    <location>
        <begin position="416"/>
        <end position="437"/>
    </location>
</feature>
<dbReference type="SUPFAM" id="SSF103473">
    <property type="entry name" value="MFS general substrate transporter"/>
    <property type="match status" value="1"/>
</dbReference>
<keyword evidence="3" id="KW-0813">Transport</keyword>
<evidence type="ECO:0000256" key="7">
    <source>
        <dbReference type="SAM" id="Phobius"/>
    </source>
</evidence>
<keyword evidence="10" id="KW-1185">Reference proteome</keyword>